<dbReference type="InterPro" id="IPR050966">
    <property type="entry name" value="Glutamyl_endopeptidase"/>
</dbReference>
<evidence type="ECO:0000256" key="2">
    <source>
        <dbReference type="SAM" id="SignalP"/>
    </source>
</evidence>
<dbReference type="InterPro" id="IPR043504">
    <property type="entry name" value="Peptidase_S1_PA_chymotrypsin"/>
</dbReference>
<dbReference type="PROSITE" id="PS50240">
    <property type="entry name" value="TRYPSIN_DOM"/>
    <property type="match status" value="1"/>
</dbReference>
<dbReference type="Pfam" id="PF00089">
    <property type="entry name" value="Trypsin"/>
    <property type="match status" value="1"/>
</dbReference>
<dbReference type="Gene3D" id="2.40.10.10">
    <property type="entry name" value="Trypsin-like serine proteases"/>
    <property type="match status" value="2"/>
</dbReference>
<dbReference type="RefSeq" id="WP_366191635.1">
    <property type="nucleotide sequence ID" value="NZ_JBFBVU010000003.1"/>
</dbReference>
<evidence type="ECO:0000313" key="5">
    <source>
        <dbReference type="Proteomes" id="UP001553161"/>
    </source>
</evidence>
<evidence type="ECO:0000313" key="4">
    <source>
        <dbReference type="EMBL" id="MEV8465862.1"/>
    </source>
</evidence>
<dbReference type="EC" id="3.4.21.-" evidence="4"/>
<keyword evidence="5" id="KW-1185">Reference proteome</keyword>
<dbReference type="PANTHER" id="PTHR15462:SF8">
    <property type="entry name" value="SERINE PROTEASE"/>
    <property type="match status" value="1"/>
</dbReference>
<feature type="chain" id="PRO_5046004109" evidence="2">
    <location>
        <begin position="24"/>
        <end position="257"/>
    </location>
</feature>
<dbReference type="EMBL" id="JBFBVU010000003">
    <property type="protein sequence ID" value="MEV8465862.1"/>
    <property type="molecule type" value="Genomic_DNA"/>
</dbReference>
<accession>A0ABV3L2T4</accession>
<dbReference type="Proteomes" id="UP001553161">
    <property type="component" value="Unassembled WGS sequence"/>
</dbReference>
<dbReference type="GO" id="GO:0016787">
    <property type="term" value="F:hydrolase activity"/>
    <property type="evidence" value="ECO:0007669"/>
    <property type="project" value="UniProtKB-KW"/>
</dbReference>
<dbReference type="SUPFAM" id="SSF50494">
    <property type="entry name" value="Trypsin-like serine proteases"/>
    <property type="match status" value="1"/>
</dbReference>
<dbReference type="PANTHER" id="PTHR15462">
    <property type="entry name" value="SERINE PROTEASE"/>
    <property type="match status" value="1"/>
</dbReference>
<proteinExistence type="predicted"/>
<comment type="caution">
    <text evidence="4">The sequence shown here is derived from an EMBL/GenBank/DDBJ whole genome shotgun (WGS) entry which is preliminary data.</text>
</comment>
<name>A0ABV3L2T4_9RHOB</name>
<dbReference type="PRINTS" id="PR00722">
    <property type="entry name" value="CHYMOTRYPSIN"/>
</dbReference>
<protein>
    <submittedName>
        <fullName evidence="4">Trypsin-like serine protease</fullName>
        <ecNumber evidence="4">3.4.21.-</ecNumber>
    </submittedName>
</protein>
<dbReference type="PROSITE" id="PS00134">
    <property type="entry name" value="TRYPSIN_HIS"/>
    <property type="match status" value="1"/>
</dbReference>
<dbReference type="InterPro" id="IPR009003">
    <property type="entry name" value="Peptidase_S1_PA"/>
</dbReference>
<keyword evidence="4" id="KW-0378">Hydrolase</keyword>
<dbReference type="InterPro" id="IPR018114">
    <property type="entry name" value="TRYPSIN_HIS"/>
</dbReference>
<feature type="domain" description="Peptidase S1" evidence="3">
    <location>
        <begin position="26"/>
        <end position="243"/>
    </location>
</feature>
<evidence type="ECO:0000259" key="3">
    <source>
        <dbReference type="PROSITE" id="PS50240"/>
    </source>
</evidence>
<sequence length="257" mass="27550">MIRIFVPILFGLVLMATTAPVSAKDTRGSREMLTVQEQNRWQAIGRLNVTGIGFCTATAVGADLILTAAHCVVDKRTGKPVRPERVHFLAGFRAGTYAAHGLGREIVLMPGYNRSMRTVDRDIALIRLAAPLPATITPISTGRGVQPDLSLHTLSYGLDRAQIPSIERDCHLKNRVGAVIYTSCDGVPGVSGAPVVQLVKGKPQVVAVASAVMARQKAPMLRGTVLAVDAGARRLDILRRQMDATDVVMLNPVRDGS</sequence>
<evidence type="ECO:0000256" key="1">
    <source>
        <dbReference type="ARBA" id="ARBA00022729"/>
    </source>
</evidence>
<reference evidence="4 5" key="1">
    <citation type="submission" date="2024-07" db="EMBL/GenBank/DDBJ databases">
        <authorList>
            <person name="Kang M."/>
        </authorList>
    </citation>
    <scope>NUCLEOTIDE SEQUENCE [LARGE SCALE GENOMIC DNA]</scope>
    <source>
        <strain evidence="4 5">DFM31</strain>
    </source>
</reference>
<organism evidence="4 5">
    <name type="scientific">Meridianimarinicoccus marinus</name>
    <dbReference type="NCBI Taxonomy" id="3231483"/>
    <lineage>
        <taxon>Bacteria</taxon>
        <taxon>Pseudomonadati</taxon>
        <taxon>Pseudomonadota</taxon>
        <taxon>Alphaproteobacteria</taxon>
        <taxon>Rhodobacterales</taxon>
        <taxon>Paracoccaceae</taxon>
        <taxon>Meridianimarinicoccus</taxon>
    </lineage>
</organism>
<dbReference type="InterPro" id="IPR001314">
    <property type="entry name" value="Peptidase_S1A"/>
</dbReference>
<gene>
    <name evidence="4" type="ORF">AB0T83_03590</name>
</gene>
<dbReference type="InterPro" id="IPR001254">
    <property type="entry name" value="Trypsin_dom"/>
</dbReference>
<keyword evidence="1 2" id="KW-0732">Signal</keyword>
<feature type="signal peptide" evidence="2">
    <location>
        <begin position="1"/>
        <end position="23"/>
    </location>
</feature>